<organism evidence="2 3">
    <name type="scientific">Colwellia marinimaniae</name>
    <dbReference type="NCBI Taxonomy" id="1513592"/>
    <lineage>
        <taxon>Bacteria</taxon>
        <taxon>Pseudomonadati</taxon>
        <taxon>Pseudomonadota</taxon>
        <taxon>Gammaproteobacteria</taxon>
        <taxon>Alteromonadales</taxon>
        <taxon>Colwelliaceae</taxon>
        <taxon>Colwellia</taxon>
    </lineage>
</organism>
<dbReference type="EMBL" id="BDQM01000017">
    <property type="protein sequence ID" value="GAW96665.1"/>
    <property type="molecule type" value="Genomic_DNA"/>
</dbReference>
<dbReference type="Proteomes" id="UP000197068">
    <property type="component" value="Unassembled WGS sequence"/>
</dbReference>
<keyword evidence="1" id="KW-1133">Transmembrane helix</keyword>
<reference evidence="2 3" key="1">
    <citation type="submission" date="2017-06" db="EMBL/GenBank/DDBJ databases">
        <title>Whole Genome Sequences of Colwellia marinimaniae MTCD1.</title>
        <authorList>
            <person name="Kusumoto H."/>
            <person name="Inoue M."/>
            <person name="Tanikawa K."/>
            <person name="Maeji H."/>
            <person name="Cameron J.H."/>
            <person name="Bartlett D.H."/>
        </authorList>
    </citation>
    <scope>NUCLEOTIDE SEQUENCE [LARGE SCALE GENOMIC DNA]</scope>
    <source>
        <strain evidence="2 3">MTCD1</strain>
    </source>
</reference>
<accession>A0ABQ0MWD4</accession>
<comment type="caution">
    <text evidence="2">The sequence shown here is derived from an EMBL/GenBank/DDBJ whole genome shotgun (WGS) entry which is preliminary data.</text>
</comment>
<keyword evidence="1" id="KW-0812">Transmembrane</keyword>
<gene>
    <name evidence="2" type="ORF">MTCD1_02284</name>
</gene>
<proteinExistence type="predicted"/>
<keyword evidence="1" id="KW-0472">Membrane</keyword>
<feature type="transmembrane region" description="Helical" evidence="1">
    <location>
        <begin position="108"/>
        <end position="126"/>
    </location>
</feature>
<evidence type="ECO:0000313" key="2">
    <source>
        <dbReference type="EMBL" id="GAW96665.1"/>
    </source>
</evidence>
<evidence type="ECO:0000256" key="1">
    <source>
        <dbReference type="SAM" id="Phobius"/>
    </source>
</evidence>
<protein>
    <submittedName>
        <fullName evidence="2">Uncharacterized protein</fullName>
    </submittedName>
</protein>
<dbReference type="RefSeq" id="WP_057179680.1">
    <property type="nucleotide sequence ID" value="NZ_BDQM01000017.1"/>
</dbReference>
<name>A0ABQ0MWD4_9GAMM</name>
<keyword evidence="3" id="KW-1185">Reference proteome</keyword>
<sequence>MSSKFLSGSAFIVAVLITVPTLAEQIGVTRADADTLSRVAVGGDIVIAGNVSIIDNASLNVTKTVQEQPTRARELVSLDKVMNSGGEITSAVNGQVAAQLSQVKKTQILTPISIWLFVLAMTLVYVNRKTLLPKQLTMLKKPAKK</sequence>
<evidence type="ECO:0000313" key="3">
    <source>
        <dbReference type="Proteomes" id="UP000197068"/>
    </source>
</evidence>